<evidence type="ECO:0000313" key="6">
    <source>
        <dbReference type="Proteomes" id="UP000221080"/>
    </source>
</evidence>
<reference evidence="7" key="2">
    <citation type="submission" date="2025-08" db="UniProtKB">
        <authorList>
            <consortium name="RefSeq"/>
        </authorList>
    </citation>
    <scope>IDENTIFICATION</scope>
    <source>
        <tissue evidence="7">Blood</tissue>
    </source>
</reference>
<comment type="subcellular location">
    <subcellularLocation>
        <location evidence="1">Cytoplasm</location>
        <location evidence="1">Cytoskeleton</location>
        <location evidence="1">Cilium axoneme</location>
    </subcellularLocation>
</comment>
<keyword evidence="4" id="KW-0966">Cell projection</keyword>
<dbReference type="Proteomes" id="UP000221080">
    <property type="component" value="Chromosome 4"/>
</dbReference>
<evidence type="ECO:0000256" key="2">
    <source>
        <dbReference type="ARBA" id="ARBA00022490"/>
    </source>
</evidence>
<dbReference type="GO" id="GO:0005879">
    <property type="term" value="C:axonemal microtubule"/>
    <property type="evidence" value="ECO:0007669"/>
    <property type="project" value="InterPro"/>
</dbReference>
<dbReference type="CTD" id="145788"/>
<dbReference type="RefSeq" id="XP_017320937.1">
    <property type="nucleotide sequence ID" value="XM_017465448.1"/>
</dbReference>
<feature type="chain" id="PRO_5012157974" evidence="5">
    <location>
        <begin position="20"/>
        <end position="126"/>
    </location>
</feature>
<dbReference type="Pfam" id="PF14892">
    <property type="entry name" value="PIRC1_2"/>
    <property type="match status" value="1"/>
</dbReference>
<protein>
    <submittedName>
        <fullName evidence="7">Piercer of microtubule wall 2 protein</fullName>
    </submittedName>
</protein>
<dbReference type="KEGG" id="ipu:108264144"/>
<dbReference type="AlphaFoldDB" id="A0A2D0QRA1"/>
<evidence type="ECO:0000256" key="4">
    <source>
        <dbReference type="ARBA" id="ARBA00023273"/>
    </source>
</evidence>
<dbReference type="PANTHER" id="PTHR20899">
    <property type="entry name" value="PIERCE HOMOLOG"/>
    <property type="match status" value="1"/>
</dbReference>
<keyword evidence="5" id="KW-0732">Signal</keyword>
<proteinExistence type="predicted"/>
<feature type="signal peptide" evidence="5">
    <location>
        <begin position="1"/>
        <end position="19"/>
    </location>
</feature>
<evidence type="ECO:0000256" key="1">
    <source>
        <dbReference type="ARBA" id="ARBA00004430"/>
    </source>
</evidence>
<dbReference type="GeneID" id="108264144"/>
<gene>
    <name evidence="7" type="primary">LOC108264144</name>
</gene>
<dbReference type="OrthoDB" id="546383at2759"/>
<accession>A0A2D0QRA1</accession>
<keyword evidence="3" id="KW-0206">Cytoskeleton</keyword>
<evidence type="ECO:0000256" key="3">
    <source>
        <dbReference type="ARBA" id="ARBA00023212"/>
    </source>
</evidence>
<dbReference type="InterPro" id="IPR026507">
    <property type="entry name" value="PIRC1/2"/>
</dbReference>
<evidence type="ECO:0000313" key="7">
    <source>
        <dbReference type="RefSeq" id="XP_017320937.1"/>
    </source>
</evidence>
<name>A0A2D0QRA1_ICTPU</name>
<dbReference type="GO" id="GO:0035082">
    <property type="term" value="P:axoneme assembly"/>
    <property type="evidence" value="ECO:0007669"/>
    <property type="project" value="InterPro"/>
</dbReference>
<evidence type="ECO:0000256" key="5">
    <source>
        <dbReference type="SAM" id="SignalP"/>
    </source>
</evidence>
<organism evidence="6 7">
    <name type="scientific">Ictalurus punctatus</name>
    <name type="common">Channel catfish</name>
    <name type="synonym">Silurus punctatus</name>
    <dbReference type="NCBI Taxonomy" id="7998"/>
    <lineage>
        <taxon>Eukaryota</taxon>
        <taxon>Metazoa</taxon>
        <taxon>Chordata</taxon>
        <taxon>Craniata</taxon>
        <taxon>Vertebrata</taxon>
        <taxon>Euteleostomi</taxon>
        <taxon>Actinopterygii</taxon>
        <taxon>Neopterygii</taxon>
        <taxon>Teleostei</taxon>
        <taxon>Ostariophysi</taxon>
        <taxon>Siluriformes</taxon>
        <taxon>Ictaluridae</taxon>
        <taxon>Ictalurus</taxon>
    </lineage>
</organism>
<sequence length="126" mass="14112">MAIKVILILIFPRCRDLMAVGCDFQDKMYQTEEHRQDHGAPCQNLGNPVFSCMLKTSADAELLYRTTSGEYGSRAPTYESSPCVYHPLSQAFSKHLGVCGMSRDTSFNTSLDRSRVCDCPNLHNTI</sequence>
<keyword evidence="6" id="KW-1185">Reference proteome</keyword>
<dbReference type="STRING" id="7998.ENSIPUP00000023538"/>
<dbReference type="PANTHER" id="PTHR20899:SF4">
    <property type="entry name" value="PIERCER OF MICROTUBULE WALL 2 PROTEIN"/>
    <property type="match status" value="1"/>
</dbReference>
<keyword evidence="2" id="KW-0963">Cytoplasm</keyword>
<reference evidence="6" key="1">
    <citation type="journal article" date="2016" name="Nat. Commun.">
        <title>The channel catfish genome sequence provides insights into the evolution of scale formation in teleosts.</title>
        <authorList>
            <person name="Liu Z."/>
            <person name="Liu S."/>
            <person name="Yao J."/>
            <person name="Bao L."/>
            <person name="Zhang J."/>
            <person name="Li Y."/>
            <person name="Jiang C."/>
            <person name="Sun L."/>
            <person name="Wang R."/>
            <person name="Zhang Y."/>
            <person name="Zhou T."/>
            <person name="Zeng Q."/>
            <person name="Fu Q."/>
            <person name="Gao S."/>
            <person name="Li N."/>
            <person name="Koren S."/>
            <person name="Jiang Y."/>
            <person name="Zimin A."/>
            <person name="Xu P."/>
            <person name="Phillippy A.M."/>
            <person name="Geng X."/>
            <person name="Song L."/>
            <person name="Sun F."/>
            <person name="Li C."/>
            <person name="Wang X."/>
            <person name="Chen A."/>
            <person name="Jin Y."/>
            <person name="Yuan Z."/>
            <person name="Yang Y."/>
            <person name="Tan S."/>
            <person name="Peatman E."/>
            <person name="Lu J."/>
            <person name="Qin Z."/>
            <person name="Dunham R."/>
            <person name="Li Z."/>
            <person name="Sonstegard T."/>
            <person name="Feng J."/>
            <person name="Danzmann R.G."/>
            <person name="Schroeder S."/>
            <person name="Scheffler B."/>
            <person name="Duke M.V."/>
            <person name="Ballard L."/>
            <person name="Kucuktas H."/>
            <person name="Kaltenboeck L."/>
            <person name="Liu H."/>
            <person name="Armbruster J."/>
            <person name="Xie Y."/>
            <person name="Kirby M.L."/>
            <person name="Tian Y."/>
            <person name="Flanagan M.E."/>
            <person name="Mu W."/>
            <person name="Waldbieser G.C."/>
        </authorList>
    </citation>
    <scope>NUCLEOTIDE SEQUENCE [LARGE SCALE GENOMIC DNA]</scope>
    <source>
        <strain evidence="6">SDA103</strain>
    </source>
</reference>